<dbReference type="RefSeq" id="WP_198157315.1">
    <property type="nucleotide sequence ID" value="NZ_CP008743.1"/>
</dbReference>
<sequence length="389" mass="44875">MNQDFPISAEQMKKLLSPLKGDTPEGRFTKYNHYYTLIREARRDEDETIPQGVWKRPLKKSDWPLVESTAIEALSEHTKDLQIAVWLMEAWFKRYSVAGYIAGLKFVAAFSEKFWDNMYPQIEENDREYRLSPIVWMNDKMAEHFKYVAITSPFDKTTPSLSYNDWEMANHYDVTLKKARGRTAEIPPSVQLTLDQMDSSFKKTHVSFYQTLSEDLKSAFEASTAFEKFVYEKCPEAPSCLNKVRETIQEILHFSEKIIKEGKALQEAPTEINEGQPSSGETSEKDPPTSSYPDPQFSEKGQIQSREQAYDLLAKAAEYLVRTEPHSPTPYVVARALSWEKKNFIEILKDATTNQQELERVAEVLGVGSLIRLFDEDTKTTRETSDRKI</sequence>
<feature type="compositionally biased region" description="Polar residues" evidence="1">
    <location>
        <begin position="288"/>
        <end position="303"/>
    </location>
</feature>
<protein>
    <recommendedName>
        <fullName evidence="2">ImpA N-terminal domain-containing protein</fullName>
    </recommendedName>
</protein>
<dbReference type="PANTHER" id="PTHR37951:SF1">
    <property type="entry name" value="TYPE VI SECRETION SYSTEM COMPONENT TSSA1"/>
    <property type="match status" value="1"/>
</dbReference>
<dbReference type="NCBIfam" id="TIGR03363">
    <property type="entry name" value="VI_chp_8"/>
    <property type="match status" value="1"/>
</dbReference>
<evidence type="ECO:0000259" key="2">
    <source>
        <dbReference type="Pfam" id="PF06812"/>
    </source>
</evidence>
<dbReference type="Proteomes" id="UP000237351">
    <property type="component" value="Chromosome"/>
</dbReference>
<proteinExistence type="predicted"/>
<feature type="region of interest" description="Disordered" evidence="1">
    <location>
        <begin position="265"/>
        <end position="303"/>
    </location>
</feature>
<reference evidence="3 4" key="1">
    <citation type="submission" date="2014-06" db="EMBL/GenBank/DDBJ databases">
        <title>The genome of the endonuclear symbiont Nucleicultrix amoebiphila.</title>
        <authorList>
            <person name="Schulz F."/>
            <person name="Horn M."/>
        </authorList>
    </citation>
    <scope>NUCLEOTIDE SEQUENCE [LARGE SCALE GENOMIC DNA]</scope>
    <source>
        <strain evidence="3 4">FS5</strain>
    </source>
</reference>
<dbReference type="Pfam" id="PF06812">
    <property type="entry name" value="ImpA_N"/>
    <property type="match status" value="1"/>
</dbReference>
<organism evidence="3 4">
    <name type="scientific">Candidatus Nucleicultrix amoebiphila FS5</name>
    <dbReference type="NCBI Taxonomy" id="1414854"/>
    <lineage>
        <taxon>Bacteria</taxon>
        <taxon>Pseudomonadati</taxon>
        <taxon>Pseudomonadota</taxon>
        <taxon>Alphaproteobacteria</taxon>
        <taxon>Holosporales</taxon>
        <taxon>Candidatus Nucleicultricaceae</taxon>
        <taxon>Candidatus Nucleicultrix</taxon>
    </lineage>
</organism>
<keyword evidence="4" id="KW-1185">Reference proteome</keyword>
<dbReference type="KEGG" id="naf:GQ61_07680"/>
<evidence type="ECO:0000313" key="4">
    <source>
        <dbReference type="Proteomes" id="UP000237351"/>
    </source>
</evidence>
<dbReference type="PANTHER" id="PTHR37951">
    <property type="entry name" value="CYTOPLASMIC PROTEIN-RELATED"/>
    <property type="match status" value="1"/>
</dbReference>
<dbReference type="AlphaFoldDB" id="A0A1W6N5W9"/>
<evidence type="ECO:0000256" key="1">
    <source>
        <dbReference type="SAM" id="MobiDB-lite"/>
    </source>
</evidence>
<dbReference type="InterPro" id="IPR010657">
    <property type="entry name" value="ImpA_N"/>
</dbReference>
<name>A0A1W6N5W9_9PROT</name>
<gene>
    <name evidence="3" type="ORF">GQ61_07680</name>
</gene>
<dbReference type="InterPro" id="IPR017740">
    <property type="entry name" value="TssA-like"/>
</dbReference>
<dbReference type="STRING" id="1414854.GQ61_07680"/>
<evidence type="ECO:0000313" key="3">
    <source>
        <dbReference type="EMBL" id="ARN85182.1"/>
    </source>
</evidence>
<feature type="domain" description="ImpA N-terminal" evidence="2">
    <location>
        <begin position="16"/>
        <end position="139"/>
    </location>
</feature>
<dbReference type="EMBL" id="CP008743">
    <property type="protein sequence ID" value="ARN85182.1"/>
    <property type="molecule type" value="Genomic_DNA"/>
</dbReference>
<accession>A0A1W6N5W9</accession>